<keyword evidence="1" id="KW-0812">Transmembrane</keyword>
<comment type="caution">
    <text evidence="2">The sequence shown here is derived from an EMBL/GenBank/DDBJ whole genome shotgun (WGS) entry which is preliminary data.</text>
</comment>
<evidence type="ECO:0000256" key="1">
    <source>
        <dbReference type="SAM" id="Phobius"/>
    </source>
</evidence>
<dbReference type="EMBL" id="CARXXK010000002">
    <property type="protein sequence ID" value="CAI6355233.1"/>
    <property type="molecule type" value="Genomic_DNA"/>
</dbReference>
<protein>
    <recommendedName>
        <fullName evidence="4">DUF4371 domain-containing protein</fullName>
    </recommendedName>
</protein>
<evidence type="ECO:0000313" key="3">
    <source>
        <dbReference type="Proteomes" id="UP001160148"/>
    </source>
</evidence>
<feature type="transmembrane region" description="Helical" evidence="1">
    <location>
        <begin position="113"/>
        <end position="133"/>
    </location>
</feature>
<feature type="transmembrane region" description="Helical" evidence="1">
    <location>
        <begin position="145"/>
        <end position="161"/>
    </location>
</feature>
<dbReference type="Proteomes" id="UP001160148">
    <property type="component" value="Unassembled WGS sequence"/>
</dbReference>
<evidence type="ECO:0008006" key="4">
    <source>
        <dbReference type="Google" id="ProtNLM"/>
    </source>
</evidence>
<name>A0AAV0WHB7_9HEMI</name>
<keyword evidence="3" id="KW-1185">Reference proteome</keyword>
<evidence type="ECO:0000313" key="2">
    <source>
        <dbReference type="EMBL" id="CAI6355233.1"/>
    </source>
</evidence>
<reference evidence="2 3" key="1">
    <citation type="submission" date="2023-01" db="EMBL/GenBank/DDBJ databases">
        <authorList>
            <person name="Whitehead M."/>
        </authorList>
    </citation>
    <scope>NUCLEOTIDE SEQUENCE [LARGE SCALE GENOMIC DNA]</scope>
</reference>
<sequence length="169" mass="18919">MKLKRTKATNIIKNVIAPVEKEILSLKLNKSKFSIMIDESTDVACISNMCVVVVFFDTESKIIVTRFWDLVQVFDVKEPETVNKGATSENLFNKYGCSTMMGSKNSVSSRLKITFPGIFIMKVFVIILIYAAAKHASPCPEELKILLGMCLIFSATVKNLLQQKIFIPS</sequence>
<dbReference type="AlphaFoldDB" id="A0AAV0WHB7"/>
<accession>A0AAV0WHB7</accession>
<proteinExistence type="predicted"/>
<keyword evidence="1" id="KW-0472">Membrane</keyword>
<gene>
    <name evidence="2" type="ORF">MEUPH1_LOCUS11116</name>
</gene>
<keyword evidence="1" id="KW-1133">Transmembrane helix</keyword>
<organism evidence="2 3">
    <name type="scientific">Macrosiphum euphorbiae</name>
    <name type="common">potato aphid</name>
    <dbReference type="NCBI Taxonomy" id="13131"/>
    <lineage>
        <taxon>Eukaryota</taxon>
        <taxon>Metazoa</taxon>
        <taxon>Ecdysozoa</taxon>
        <taxon>Arthropoda</taxon>
        <taxon>Hexapoda</taxon>
        <taxon>Insecta</taxon>
        <taxon>Pterygota</taxon>
        <taxon>Neoptera</taxon>
        <taxon>Paraneoptera</taxon>
        <taxon>Hemiptera</taxon>
        <taxon>Sternorrhyncha</taxon>
        <taxon>Aphidomorpha</taxon>
        <taxon>Aphidoidea</taxon>
        <taxon>Aphididae</taxon>
        <taxon>Macrosiphini</taxon>
        <taxon>Macrosiphum</taxon>
    </lineage>
</organism>